<organism evidence="1 2">
    <name type="scientific">Collybiopsis luxurians FD-317 M1</name>
    <dbReference type="NCBI Taxonomy" id="944289"/>
    <lineage>
        <taxon>Eukaryota</taxon>
        <taxon>Fungi</taxon>
        <taxon>Dikarya</taxon>
        <taxon>Basidiomycota</taxon>
        <taxon>Agaricomycotina</taxon>
        <taxon>Agaricomycetes</taxon>
        <taxon>Agaricomycetidae</taxon>
        <taxon>Agaricales</taxon>
        <taxon>Marasmiineae</taxon>
        <taxon>Omphalotaceae</taxon>
        <taxon>Collybiopsis</taxon>
        <taxon>Collybiopsis luxurians</taxon>
    </lineage>
</organism>
<dbReference type="HOGENOM" id="CLU_067622_2_0_1"/>
<accession>A0A0D0C0Q2</accession>
<gene>
    <name evidence="1" type="ORF">GYMLUDRAFT_64964</name>
</gene>
<proteinExistence type="predicted"/>
<sequence length="212" mass="24273">MACTHKKAKHLKQSVTISGLGKLVRHIGEIESFEIKESEGRRMLKIGNHVFTPKWEAPTMEWFTPLCEVDPDGTIESMNMEHSLFMHRAENMVDFGEERSKGEGEKRYDSVSYNIVNDRAMQDVHNEPSEDTHRGHCRCGILNGGYTYKARNENIAHAQSYYTVGWNTHTGSVQVQLKKRSAFDDEVERDMEEARKKLKGLAVNEKVKMVEG</sequence>
<dbReference type="AlphaFoldDB" id="A0A0D0C0Q2"/>
<keyword evidence="2" id="KW-1185">Reference proteome</keyword>
<dbReference type="OrthoDB" id="3269456at2759"/>
<protein>
    <submittedName>
        <fullName evidence="1">Uncharacterized protein</fullName>
    </submittedName>
</protein>
<evidence type="ECO:0000313" key="2">
    <source>
        <dbReference type="Proteomes" id="UP000053593"/>
    </source>
</evidence>
<dbReference type="EMBL" id="KN834870">
    <property type="protein sequence ID" value="KIK51197.1"/>
    <property type="molecule type" value="Genomic_DNA"/>
</dbReference>
<name>A0A0D0C0Q2_9AGAR</name>
<reference evidence="1 2" key="1">
    <citation type="submission" date="2014-04" db="EMBL/GenBank/DDBJ databases">
        <title>Evolutionary Origins and Diversification of the Mycorrhizal Mutualists.</title>
        <authorList>
            <consortium name="DOE Joint Genome Institute"/>
            <consortium name="Mycorrhizal Genomics Consortium"/>
            <person name="Kohler A."/>
            <person name="Kuo A."/>
            <person name="Nagy L.G."/>
            <person name="Floudas D."/>
            <person name="Copeland A."/>
            <person name="Barry K.W."/>
            <person name="Cichocki N."/>
            <person name="Veneault-Fourrey C."/>
            <person name="LaButti K."/>
            <person name="Lindquist E.A."/>
            <person name="Lipzen A."/>
            <person name="Lundell T."/>
            <person name="Morin E."/>
            <person name="Murat C."/>
            <person name="Riley R."/>
            <person name="Ohm R."/>
            <person name="Sun H."/>
            <person name="Tunlid A."/>
            <person name="Henrissat B."/>
            <person name="Grigoriev I.V."/>
            <person name="Hibbett D.S."/>
            <person name="Martin F."/>
        </authorList>
    </citation>
    <scope>NUCLEOTIDE SEQUENCE [LARGE SCALE GENOMIC DNA]</scope>
    <source>
        <strain evidence="1 2">FD-317 M1</strain>
    </source>
</reference>
<dbReference type="Proteomes" id="UP000053593">
    <property type="component" value="Unassembled WGS sequence"/>
</dbReference>
<evidence type="ECO:0000313" key="1">
    <source>
        <dbReference type="EMBL" id="KIK51197.1"/>
    </source>
</evidence>